<dbReference type="EMBL" id="CP000471">
    <property type="protein sequence ID" value="ABK43767.1"/>
    <property type="molecule type" value="Genomic_DNA"/>
</dbReference>
<dbReference type="InterPro" id="IPR009956">
    <property type="entry name" value="Post-segregation_anti-tox_CcdA"/>
</dbReference>
<keyword evidence="4" id="KW-1185">Reference proteome</keyword>
<proteinExistence type="predicted"/>
<dbReference type="OrthoDB" id="7191115at2"/>
<dbReference type="STRING" id="156889.Mmc1_1256"/>
<dbReference type="AlphaFoldDB" id="A0L724"/>
<evidence type="ECO:0000313" key="4">
    <source>
        <dbReference type="Proteomes" id="UP000002586"/>
    </source>
</evidence>
<dbReference type="KEGG" id="mgm:Mmc1_1256"/>
<reference evidence="4" key="1">
    <citation type="journal article" date="2009" name="Appl. Environ. Microbiol.">
        <title>Complete genome sequence of the chemolithoautotrophic marine magnetotactic coccus strain MC-1.</title>
        <authorList>
            <person name="Schubbe S."/>
            <person name="Williams T.J."/>
            <person name="Xie G."/>
            <person name="Kiss H.E."/>
            <person name="Brettin T.S."/>
            <person name="Martinez D."/>
            <person name="Ross C.A."/>
            <person name="Schuler D."/>
            <person name="Cox B.L."/>
            <person name="Nealson K.H."/>
            <person name="Bazylinski D.A."/>
        </authorList>
    </citation>
    <scope>NUCLEOTIDE SEQUENCE [LARGE SCALE GENOMIC DNA]</scope>
    <source>
        <strain evidence="4">ATCC BAA-1437 / JCM 17883 / MC-1</strain>
    </source>
</reference>
<accession>A0L724</accession>
<organism evidence="3 4">
    <name type="scientific">Magnetococcus marinus (strain ATCC BAA-1437 / JCM 17883 / MC-1)</name>
    <dbReference type="NCBI Taxonomy" id="156889"/>
    <lineage>
        <taxon>Bacteria</taxon>
        <taxon>Pseudomonadati</taxon>
        <taxon>Pseudomonadota</taxon>
        <taxon>Magnetococcia</taxon>
        <taxon>Magnetococcales</taxon>
        <taxon>Magnetococcaceae</taxon>
        <taxon>Magnetococcus</taxon>
    </lineage>
</organism>
<protein>
    <submittedName>
        <fullName evidence="3">Post-segregation antitoxin CcdA</fullName>
    </submittedName>
</protein>
<dbReference type="HOGENOM" id="CLU_157097_2_1_5"/>
<feature type="coiled-coil region" evidence="2">
    <location>
        <begin position="23"/>
        <end position="50"/>
    </location>
</feature>
<keyword evidence="1" id="KW-1277">Toxin-antitoxin system</keyword>
<sequence length="81" mass="9457">MHTSQTESAKKDRVNLSMNSELVQKAKALNINLSKELEKHLDKLVAERQQQVWKEENQEAIKQYNSRVLTDGLFGDKLRQF</sequence>
<keyword evidence="2" id="KW-0175">Coiled coil</keyword>
<name>A0L724_MAGMM</name>
<evidence type="ECO:0000313" key="3">
    <source>
        <dbReference type="EMBL" id="ABK43767.1"/>
    </source>
</evidence>
<dbReference type="Pfam" id="PF07362">
    <property type="entry name" value="CcdA"/>
    <property type="match status" value="1"/>
</dbReference>
<evidence type="ECO:0000256" key="2">
    <source>
        <dbReference type="SAM" id="Coils"/>
    </source>
</evidence>
<dbReference type="Proteomes" id="UP000002586">
    <property type="component" value="Chromosome"/>
</dbReference>
<gene>
    <name evidence="3" type="ordered locus">Mmc1_1256</name>
</gene>
<reference evidence="3 4" key="2">
    <citation type="journal article" date="2012" name="Int. J. Syst. Evol. Microbiol.">
        <title>Magnetococcus marinus gen. nov., sp. nov., a marine, magnetotactic bacterium that represents a novel lineage (Magnetococcaceae fam. nov.; Magnetococcales ord. nov.) at the base of the Alphaproteobacteria.</title>
        <authorList>
            <person name="Bazylinski D.A."/>
            <person name="Williams T.J."/>
            <person name="Lefevre C.T."/>
            <person name="Berg R.J."/>
            <person name="Zhang C.L."/>
            <person name="Bowser S.S."/>
            <person name="Dean A.J."/>
            <person name="Beveridge T.J."/>
        </authorList>
    </citation>
    <scope>NUCLEOTIDE SEQUENCE [LARGE SCALE GENOMIC DNA]</scope>
    <source>
        <strain evidence="4">ATCC BAA-1437 / JCM 17883 / MC-1</strain>
    </source>
</reference>
<evidence type="ECO:0000256" key="1">
    <source>
        <dbReference type="ARBA" id="ARBA00022649"/>
    </source>
</evidence>
<dbReference type="eggNOG" id="COG5302">
    <property type="taxonomic scope" value="Bacteria"/>
</dbReference>